<accession>A0AAN8FCB9</accession>
<protein>
    <submittedName>
        <fullName evidence="3">Uncharacterized protein</fullName>
    </submittedName>
</protein>
<reference evidence="3 4" key="1">
    <citation type="submission" date="2019-10" db="EMBL/GenBank/DDBJ databases">
        <title>Assembly and Annotation for the nematode Trichostrongylus colubriformis.</title>
        <authorList>
            <person name="Martin J."/>
        </authorList>
    </citation>
    <scope>NUCLEOTIDE SEQUENCE [LARGE SCALE GENOMIC DNA]</scope>
    <source>
        <strain evidence="3">G859</strain>
        <tissue evidence="3">Whole worm</tissue>
    </source>
</reference>
<dbReference type="Proteomes" id="UP001331761">
    <property type="component" value="Unassembled WGS sequence"/>
</dbReference>
<dbReference type="EMBL" id="WIXE01023434">
    <property type="protein sequence ID" value="KAK5966520.1"/>
    <property type="molecule type" value="Genomic_DNA"/>
</dbReference>
<feature type="region of interest" description="Disordered" evidence="2">
    <location>
        <begin position="1"/>
        <end position="21"/>
    </location>
</feature>
<evidence type="ECO:0000256" key="1">
    <source>
        <dbReference type="SAM" id="Coils"/>
    </source>
</evidence>
<name>A0AAN8FCB9_TRICO</name>
<feature type="coiled-coil region" evidence="1">
    <location>
        <begin position="23"/>
        <end position="50"/>
    </location>
</feature>
<proteinExistence type="predicted"/>
<evidence type="ECO:0000313" key="3">
    <source>
        <dbReference type="EMBL" id="KAK5966520.1"/>
    </source>
</evidence>
<evidence type="ECO:0000313" key="4">
    <source>
        <dbReference type="Proteomes" id="UP001331761"/>
    </source>
</evidence>
<dbReference type="AlphaFoldDB" id="A0AAN8FCB9"/>
<gene>
    <name evidence="3" type="ORF">GCK32_008577</name>
</gene>
<keyword evidence="1" id="KW-0175">Coiled coil</keyword>
<sequence>MADDMERELNRILEEDDARDTKMDEVQHELAQLRAQVQRLTQLNQQQVRASVSKCTLGLRSLQEALKSMAHRLGGDENVTLGQEDREPYEWVEPECEAILRALDLISESADKVLEKASEANAKHDEELDVIFEQAQHDDKCMRALSNMLNVKSTEVVRAVSNLLKPQRATSTGQTAMGTRKLLPSRTPLLFDVPEATQAYLLQAPSTDQAPMETEQGDQNEFRKAFRLLNANDVSSDATLAPVEFDAVSAAQGKRLSKQYSPFGSIQPTQPDSLQMNAVESEPKQATVPPTSAKDNHLRGWSPFHNESFSRFDSGVGTALAAMALPEVKEFSDPNGKGFTEFVRSFSMKYGRIGLPDDMLIHLMSEKLEGYPKAVMKTLPTAAREGKFADFVAALQAKFAENTSAKRMESHVNETTQDGKVCYGILPTAREFDPVR</sequence>
<evidence type="ECO:0000256" key="2">
    <source>
        <dbReference type="SAM" id="MobiDB-lite"/>
    </source>
</evidence>
<keyword evidence="4" id="KW-1185">Reference proteome</keyword>
<feature type="compositionally biased region" description="Basic and acidic residues" evidence="2">
    <location>
        <begin position="7"/>
        <end position="21"/>
    </location>
</feature>
<comment type="caution">
    <text evidence="3">The sequence shown here is derived from an EMBL/GenBank/DDBJ whole genome shotgun (WGS) entry which is preliminary data.</text>
</comment>
<organism evidence="3 4">
    <name type="scientific">Trichostrongylus colubriformis</name>
    <name type="common">Black scour worm</name>
    <dbReference type="NCBI Taxonomy" id="6319"/>
    <lineage>
        <taxon>Eukaryota</taxon>
        <taxon>Metazoa</taxon>
        <taxon>Ecdysozoa</taxon>
        <taxon>Nematoda</taxon>
        <taxon>Chromadorea</taxon>
        <taxon>Rhabditida</taxon>
        <taxon>Rhabditina</taxon>
        <taxon>Rhabditomorpha</taxon>
        <taxon>Strongyloidea</taxon>
        <taxon>Trichostrongylidae</taxon>
        <taxon>Trichostrongylus</taxon>
    </lineage>
</organism>